<name>A0A0A1TFR7_9HYPO</name>
<sequence>MAAFASLLVLLPIVAHPLVQAQQCFAYSVATITDCAPATTTVVQPTPTPSDGVVTVTMPECPHCHCDCAHTKTYTTVYEAFCPTGVAQVTYTVNEIYSGMSTAPVLATPTEIPHGFTTTVATCHECGEAPITKTLTYPVGGSCTVTDAPQVPSGKPGAQKPAGDAPSSNSQNPSNEVYVAKAPQVTPIGASIAALLSLVFLL</sequence>
<accession>A0A0A1TFR7</accession>
<dbReference type="EMBL" id="CDHN01000002">
    <property type="protein sequence ID" value="CEJ89185.1"/>
    <property type="molecule type" value="Genomic_DNA"/>
</dbReference>
<evidence type="ECO:0000256" key="1">
    <source>
        <dbReference type="SAM" id="MobiDB-lite"/>
    </source>
</evidence>
<gene>
    <name evidence="3" type="ORF">VHEMI05043</name>
</gene>
<dbReference type="HOGENOM" id="CLU_1391114_0_0_1"/>
<feature type="region of interest" description="Disordered" evidence="1">
    <location>
        <begin position="148"/>
        <end position="174"/>
    </location>
</feature>
<dbReference type="OrthoDB" id="5065260at2759"/>
<reference evidence="3 4" key="1">
    <citation type="journal article" date="2015" name="Genome Announc.">
        <title>Draft Genome Sequence and Gene Annotation of the Entomopathogenic Fungus Verticillium hemipterigenum.</title>
        <authorList>
            <person name="Horn F."/>
            <person name="Habel A."/>
            <person name="Scharf D.H."/>
            <person name="Dworschak J."/>
            <person name="Brakhage A.A."/>
            <person name="Guthke R."/>
            <person name="Hertweck C."/>
            <person name="Linde J."/>
        </authorList>
    </citation>
    <scope>NUCLEOTIDE SEQUENCE [LARGE SCALE GENOMIC DNA]</scope>
</reference>
<feature type="signal peptide" evidence="2">
    <location>
        <begin position="1"/>
        <end position="21"/>
    </location>
</feature>
<evidence type="ECO:0000256" key="2">
    <source>
        <dbReference type="SAM" id="SignalP"/>
    </source>
</evidence>
<dbReference type="Proteomes" id="UP000039046">
    <property type="component" value="Unassembled WGS sequence"/>
</dbReference>
<evidence type="ECO:0000313" key="3">
    <source>
        <dbReference type="EMBL" id="CEJ89185.1"/>
    </source>
</evidence>
<evidence type="ECO:0000313" key="4">
    <source>
        <dbReference type="Proteomes" id="UP000039046"/>
    </source>
</evidence>
<dbReference type="STRING" id="1531966.A0A0A1TFR7"/>
<organism evidence="3 4">
    <name type="scientific">[Torrubiella] hemipterigena</name>
    <dbReference type="NCBI Taxonomy" id="1531966"/>
    <lineage>
        <taxon>Eukaryota</taxon>
        <taxon>Fungi</taxon>
        <taxon>Dikarya</taxon>
        <taxon>Ascomycota</taxon>
        <taxon>Pezizomycotina</taxon>
        <taxon>Sordariomycetes</taxon>
        <taxon>Hypocreomycetidae</taxon>
        <taxon>Hypocreales</taxon>
        <taxon>Clavicipitaceae</taxon>
        <taxon>Clavicipitaceae incertae sedis</taxon>
        <taxon>'Torrubiella' clade</taxon>
    </lineage>
</organism>
<protein>
    <submittedName>
        <fullName evidence="3">Uncharacterized protein</fullName>
    </submittedName>
</protein>
<proteinExistence type="predicted"/>
<dbReference type="AlphaFoldDB" id="A0A0A1TFR7"/>
<feature type="chain" id="PRO_5001979641" evidence="2">
    <location>
        <begin position="22"/>
        <end position="202"/>
    </location>
</feature>
<keyword evidence="2" id="KW-0732">Signal</keyword>
<keyword evidence="4" id="KW-1185">Reference proteome</keyword>